<proteinExistence type="predicted"/>
<protein>
    <submittedName>
        <fullName evidence="2">Uncharacterized protein</fullName>
    </submittedName>
</protein>
<reference evidence="2" key="1">
    <citation type="submission" date="2021-06" db="EMBL/GenBank/DDBJ databases">
        <title>Parelaphostrongylus tenuis whole genome reference sequence.</title>
        <authorList>
            <person name="Garwood T.J."/>
            <person name="Larsen P.A."/>
            <person name="Fountain-Jones N.M."/>
            <person name="Garbe J.R."/>
            <person name="Macchietto M.G."/>
            <person name="Kania S.A."/>
            <person name="Gerhold R.W."/>
            <person name="Richards J.E."/>
            <person name="Wolf T.M."/>
        </authorList>
    </citation>
    <scope>NUCLEOTIDE SEQUENCE</scope>
    <source>
        <strain evidence="2">MNPRO001-30</strain>
        <tissue evidence="2">Meninges</tissue>
    </source>
</reference>
<sequence>MIGWSNVRTGHVKQPLIPIHRAQPSNPPYQVPAVEPSTPKTIIEPSAPSTTTIIKPTDELTATTVCTSERCPPWAQVNGPTSIDPATSFATTAETTILLESIIVDLIKIWNIVSPNFSPEGICLL</sequence>
<organism evidence="2 3">
    <name type="scientific">Parelaphostrongylus tenuis</name>
    <name type="common">Meningeal worm</name>
    <dbReference type="NCBI Taxonomy" id="148309"/>
    <lineage>
        <taxon>Eukaryota</taxon>
        <taxon>Metazoa</taxon>
        <taxon>Ecdysozoa</taxon>
        <taxon>Nematoda</taxon>
        <taxon>Chromadorea</taxon>
        <taxon>Rhabditida</taxon>
        <taxon>Rhabditina</taxon>
        <taxon>Rhabditomorpha</taxon>
        <taxon>Strongyloidea</taxon>
        <taxon>Metastrongylidae</taxon>
        <taxon>Parelaphostrongylus</taxon>
    </lineage>
</organism>
<dbReference type="Proteomes" id="UP001196413">
    <property type="component" value="Unassembled WGS sequence"/>
</dbReference>
<evidence type="ECO:0000256" key="1">
    <source>
        <dbReference type="SAM" id="MobiDB-lite"/>
    </source>
</evidence>
<accession>A0AAD5R0J0</accession>
<gene>
    <name evidence="2" type="ORF">KIN20_028014</name>
</gene>
<evidence type="ECO:0000313" key="2">
    <source>
        <dbReference type="EMBL" id="KAJ1367158.1"/>
    </source>
</evidence>
<dbReference type="EMBL" id="JAHQIW010005789">
    <property type="protein sequence ID" value="KAJ1367158.1"/>
    <property type="molecule type" value="Genomic_DNA"/>
</dbReference>
<evidence type="ECO:0000313" key="3">
    <source>
        <dbReference type="Proteomes" id="UP001196413"/>
    </source>
</evidence>
<comment type="caution">
    <text evidence="2">The sequence shown here is derived from an EMBL/GenBank/DDBJ whole genome shotgun (WGS) entry which is preliminary data.</text>
</comment>
<keyword evidence="3" id="KW-1185">Reference proteome</keyword>
<name>A0AAD5R0J0_PARTN</name>
<dbReference type="AlphaFoldDB" id="A0AAD5R0J0"/>
<feature type="region of interest" description="Disordered" evidence="1">
    <location>
        <begin position="21"/>
        <end position="52"/>
    </location>
</feature>